<dbReference type="InterPro" id="IPR009937">
    <property type="entry name" value="Phage_holin_3_6"/>
</dbReference>
<protein>
    <submittedName>
        <fullName evidence="2">Phage holin family protein</fullName>
    </submittedName>
</protein>
<dbReference type="OrthoDB" id="4870234at2"/>
<comment type="caution">
    <text evidence="2">The sequence shown here is derived from an EMBL/GenBank/DDBJ whole genome shotgun (WGS) entry which is preliminary data.</text>
</comment>
<sequence>MAAQHPAPGRENPPDPTIGALVHDLTEQVPALVRSEIRLAQAEVAQKGKRLGVGLGMFSASGLLAFFGLASAITTVVLLLDLALPAWAAALIVTIALFAVAAGAAVLGKSKVEQATPPIPEKAIAGTKEDLATLKEIKP</sequence>
<reference evidence="2 3" key="1">
    <citation type="submission" date="2018-11" db="EMBL/GenBank/DDBJ databases">
        <authorList>
            <person name="Li F."/>
        </authorList>
    </citation>
    <scope>NUCLEOTIDE SEQUENCE [LARGE SCALE GENOMIC DNA]</scope>
    <source>
        <strain evidence="2 3">KIS18-7</strain>
    </source>
</reference>
<dbReference type="Proteomes" id="UP000277094">
    <property type="component" value="Unassembled WGS sequence"/>
</dbReference>
<organism evidence="2 3">
    <name type="scientific">Nocardioides marmorisolisilvae</name>
    <dbReference type="NCBI Taxonomy" id="1542737"/>
    <lineage>
        <taxon>Bacteria</taxon>
        <taxon>Bacillati</taxon>
        <taxon>Actinomycetota</taxon>
        <taxon>Actinomycetes</taxon>
        <taxon>Propionibacteriales</taxon>
        <taxon>Nocardioidaceae</taxon>
        <taxon>Nocardioides</taxon>
    </lineage>
</organism>
<keyword evidence="3" id="KW-1185">Reference proteome</keyword>
<accession>A0A3N0DTG4</accession>
<keyword evidence="1" id="KW-0812">Transmembrane</keyword>
<feature type="transmembrane region" description="Helical" evidence="1">
    <location>
        <begin position="55"/>
        <end position="80"/>
    </location>
</feature>
<dbReference type="EMBL" id="RJSG01000002">
    <property type="protein sequence ID" value="RNL78890.1"/>
    <property type="molecule type" value="Genomic_DNA"/>
</dbReference>
<evidence type="ECO:0000313" key="2">
    <source>
        <dbReference type="EMBL" id="RNL78890.1"/>
    </source>
</evidence>
<dbReference type="Pfam" id="PF07332">
    <property type="entry name" value="Phage_holin_3_6"/>
    <property type="match status" value="1"/>
</dbReference>
<keyword evidence="1" id="KW-0472">Membrane</keyword>
<proteinExistence type="predicted"/>
<feature type="transmembrane region" description="Helical" evidence="1">
    <location>
        <begin position="86"/>
        <end position="107"/>
    </location>
</feature>
<dbReference type="AlphaFoldDB" id="A0A3N0DTG4"/>
<evidence type="ECO:0000256" key="1">
    <source>
        <dbReference type="SAM" id="Phobius"/>
    </source>
</evidence>
<evidence type="ECO:0000313" key="3">
    <source>
        <dbReference type="Proteomes" id="UP000277094"/>
    </source>
</evidence>
<keyword evidence="1" id="KW-1133">Transmembrane helix</keyword>
<gene>
    <name evidence="2" type="ORF">EFL95_07480</name>
</gene>
<dbReference type="RefSeq" id="WP_123233392.1">
    <property type="nucleotide sequence ID" value="NZ_RJSG01000002.1"/>
</dbReference>
<name>A0A3N0DTG4_9ACTN</name>